<feature type="transmembrane region" description="Helical" evidence="8">
    <location>
        <begin position="185"/>
        <end position="214"/>
    </location>
</feature>
<evidence type="ECO:0000256" key="1">
    <source>
        <dbReference type="ARBA" id="ARBA00004651"/>
    </source>
</evidence>
<keyword evidence="3" id="KW-1003">Cell membrane</keyword>
<keyword evidence="9" id="KW-0732">Signal</keyword>
<evidence type="ECO:0000259" key="11">
    <source>
        <dbReference type="Pfam" id="PF21088"/>
    </source>
</evidence>
<dbReference type="GO" id="GO:0005886">
    <property type="term" value="C:plasma membrane"/>
    <property type="evidence" value="ECO:0007669"/>
    <property type="project" value="UniProtKB-SubCell"/>
</dbReference>
<feature type="domain" description="Mechanosensitive ion channel MscS" evidence="10">
    <location>
        <begin position="551"/>
        <end position="612"/>
    </location>
</feature>
<feature type="region of interest" description="Disordered" evidence="7">
    <location>
        <begin position="719"/>
        <end position="770"/>
    </location>
</feature>
<keyword evidence="4 8" id="KW-0812">Transmembrane</keyword>
<name>A0A547Q2S4_9RHOB</name>
<feature type="transmembrane region" description="Helical" evidence="8">
    <location>
        <begin position="350"/>
        <end position="370"/>
    </location>
</feature>
<comment type="similarity">
    <text evidence="2">Belongs to the MscS (TC 1.A.23) family.</text>
</comment>
<evidence type="ECO:0000256" key="3">
    <source>
        <dbReference type="ARBA" id="ARBA00022475"/>
    </source>
</evidence>
<reference evidence="13 14" key="1">
    <citation type="submission" date="2019-06" db="EMBL/GenBank/DDBJ databases">
        <title>Paenimaribius caenipelagi gen. nov., sp. nov., isolated from a tidal flat.</title>
        <authorList>
            <person name="Yoon J.-H."/>
        </authorList>
    </citation>
    <scope>NUCLEOTIDE SEQUENCE [LARGE SCALE GENOMIC DNA]</scope>
    <source>
        <strain evidence="13 14">JBTF-M29</strain>
    </source>
</reference>
<dbReference type="SUPFAM" id="SSF82861">
    <property type="entry name" value="Mechanosensitive channel protein MscS (YggB), transmembrane region"/>
    <property type="match status" value="1"/>
</dbReference>
<dbReference type="PANTHER" id="PTHR30460">
    <property type="entry name" value="MODERATE CONDUCTANCE MECHANOSENSITIVE CHANNEL YBIO"/>
    <property type="match status" value="1"/>
</dbReference>
<dbReference type="InterPro" id="IPR006685">
    <property type="entry name" value="MscS_channel_2nd"/>
</dbReference>
<feature type="region of interest" description="Disordered" evidence="7">
    <location>
        <begin position="63"/>
        <end position="91"/>
    </location>
</feature>
<feature type="transmembrane region" description="Helical" evidence="8">
    <location>
        <begin position="293"/>
        <end position="316"/>
    </location>
</feature>
<dbReference type="Pfam" id="PF25392">
    <property type="entry name" value="MS_channel_TM1"/>
    <property type="match status" value="1"/>
</dbReference>
<dbReference type="SUPFAM" id="SSF82689">
    <property type="entry name" value="Mechanosensitive channel protein MscS (YggB), C-terminal domain"/>
    <property type="match status" value="1"/>
</dbReference>
<evidence type="ECO:0000259" key="10">
    <source>
        <dbReference type="Pfam" id="PF00924"/>
    </source>
</evidence>
<dbReference type="PANTHER" id="PTHR30460:SF0">
    <property type="entry name" value="MODERATE CONDUCTANCE MECHANOSENSITIVE CHANNEL YBIO"/>
    <property type="match status" value="1"/>
</dbReference>
<dbReference type="EMBL" id="VFSV01000013">
    <property type="protein sequence ID" value="TRD20686.1"/>
    <property type="molecule type" value="Genomic_DNA"/>
</dbReference>
<dbReference type="InterPro" id="IPR011066">
    <property type="entry name" value="MscS_channel_C_sf"/>
</dbReference>
<keyword evidence="6 8" id="KW-0472">Membrane</keyword>
<dbReference type="Pfam" id="PF00924">
    <property type="entry name" value="MS_channel_2nd"/>
    <property type="match status" value="1"/>
</dbReference>
<evidence type="ECO:0000313" key="13">
    <source>
        <dbReference type="EMBL" id="TRD20686.1"/>
    </source>
</evidence>
<feature type="transmembrane region" description="Helical" evidence="8">
    <location>
        <begin position="376"/>
        <end position="393"/>
    </location>
</feature>
<dbReference type="Gene3D" id="1.10.287.1260">
    <property type="match status" value="1"/>
</dbReference>
<dbReference type="InterPro" id="IPR011014">
    <property type="entry name" value="MscS_channel_TM-2"/>
</dbReference>
<dbReference type="GO" id="GO:0008381">
    <property type="term" value="F:mechanosensitive monoatomic ion channel activity"/>
    <property type="evidence" value="ECO:0007669"/>
    <property type="project" value="InterPro"/>
</dbReference>
<feature type="compositionally biased region" description="Polar residues" evidence="7">
    <location>
        <begin position="719"/>
        <end position="730"/>
    </location>
</feature>
<dbReference type="InterPro" id="IPR057485">
    <property type="entry name" value="YbiO-like_TM1"/>
</dbReference>
<dbReference type="InterPro" id="IPR045276">
    <property type="entry name" value="YbiO_bact"/>
</dbReference>
<protein>
    <submittedName>
        <fullName evidence="13">Mechanosensitive ion channel</fullName>
    </submittedName>
</protein>
<feature type="signal peptide" evidence="9">
    <location>
        <begin position="1"/>
        <end position="26"/>
    </location>
</feature>
<dbReference type="Proteomes" id="UP000318590">
    <property type="component" value="Unassembled WGS sequence"/>
</dbReference>
<dbReference type="RefSeq" id="WP_142834592.1">
    <property type="nucleotide sequence ID" value="NZ_VFSV01000013.1"/>
</dbReference>
<accession>A0A547Q2S4</accession>
<keyword evidence="14" id="KW-1185">Reference proteome</keyword>
<feature type="transmembrane region" description="Helical" evidence="8">
    <location>
        <begin position="226"/>
        <end position="245"/>
    </location>
</feature>
<gene>
    <name evidence="13" type="ORF">FEV53_09575</name>
</gene>
<organism evidence="13 14">
    <name type="scientific">Palleronia caenipelagi</name>
    <dbReference type="NCBI Taxonomy" id="2489174"/>
    <lineage>
        <taxon>Bacteria</taxon>
        <taxon>Pseudomonadati</taxon>
        <taxon>Pseudomonadota</taxon>
        <taxon>Alphaproteobacteria</taxon>
        <taxon>Rhodobacterales</taxon>
        <taxon>Roseobacteraceae</taxon>
        <taxon>Palleronia</taxon>
    </lineage>
</organism>
<feature type="transmembrane region" description="Helical" evidence="8">
    <location>
        <begin position="460"/>
        <end position="483"/>
    </location>
</feature>
<dbReference type="AlphaFoldDB" id="A0A547Q2S4"/>
<dbReference type="InterPro" id="IPR049142">
    <property type="entry name" value="MS_channel_1st"/>
</dbReference>
<feature type="domain" description="Mechanosensitive ion channel transmembrane helices 2/3" evidence="11">
    <location>
        <begin position="510"/>
        <end position="549"/>
    </location>
</feature>
<proteinExistence type="inferred from homology"/>
<comment type="subcellular location">
    <subcellularLocation>
        <location evidence="1">Cell membrane</location>
        <topology evidence="1">Multi-pass membrane protein</topology>
    </subcellularLocation>
</comment>
<dbReference type="SUPFAM" id="SSF50182">
    <property type="entry name" value="Sm-like ribonucleoproteins"/>
    <property type="match status" value="1"/>
</dbReference>
<feature type="transmembrane region" description="Helical" evidence="8">
    <location>
        <begin position="265"/>
        <end position="287"/>
    </location>
</feature>
<feature type="compositionally biased region" description="Low complexity" evidence="7">
    <location>
        <begin position="65"/>
        <end position="84"/>
    </location>
</feature>
<evidence type="ECO:0000259" key="12">
    <source>
        <dbReference type="Pfam" id="PF25392"/>
    </source>
</evidence>
<feature type="domain" description="Moderate conductance mechanosensitive channel YbiO-like transmembrane helix 1" evidence="12">
    <location>
        <begin position="376"/>
        <end position="453"/>
    </location>
</feature>
<dbReference type="Gene3D" id="3.30.70.100">
    <property type="match status" value="1"/>
</dbReference>
<dbReference type="OrthoDB" id="9814206at2"/>
<dbReference type="InterPro" id="IPR023408">
    <property type="entry name" value="MscS_beta-dom_sf"/>
</dbReference>
<evidence type="ECO:0000256" key="5">
    <source>
        <dbReference type="ARBA" id="ARBA00022989"/>
    </source>
</evidence>
<evidence type="ECO:0000256" key="2">
    <source>
        <dbReference type="ARBA" id="ARBA00008017"/>
    </source>
</evidence>
<evidence type="ECO:0000256" key="6">
    <source>
        <dbReference type="ARBA" id="ARBA00023136"/>
    </source>
</evidence>
<evidence type="ECO:0000256" key="7">
    <source>
        <dbReference type="SAM" id="MobiDB-lite"/>
    </source>
</evidence>
<comment type="caution">
    <text evidence="13">The sequence shown here is derived from an EMBL/GenBank/DDBJ whole genome shotgun (WGS) entry which is preliminary data.</text>
</comment>
<evidence type="ECO:0000313" key="14">
    <source>
        <dbReference type="Proteomes" id="UP000318590"/>
    </source>
</evidence>
<dbReference type="Pfam" id="PF21088">
    <property type="entry name" value="MS_channel_1st"/>
    <property type="match status" value="1"/>
</dbReference>
<feature type="chain" id="PRO_5021989402" evidence="9">
    <location>
        <begin position="27"/>
        <end position="770"/>
    </location>
</feature>
<keyword evidence="5 8" id="KW-1133">Transmembrane helix</keyword>
<evidence type="ECO:0000256" key="9">
    <source>
        <dbReference type="SAM" id="SignalP"/>
    </source>
</evidence>
<dbReference type="Gene3D" id="2.30.30.60">
    <property type="match status" value="1"/>
</dbReference>
<feature type="transmembrane region" description="Helical" evidence="8">
    <location>
        <begin position="504"/>
        <end position="524"/>
    </location>
</feature>
<feature type="transmembrane region" description="Helical" evidence="8">
    <location>
        <begin position="425"/>
        <end position="448"/>
    </location>
</feature>
<evidence type="ECO:0000256" key="8">
    <source>
        <dbReference type="SAM" id="Phobius"/>
    </source>
</evidence>
<evidence type="ECO:0000256" key="4">
    <source>
        <dbReference type="ARBA" id="ARBA00022692"/>
    </source>
</evidence>
<dbReference type="InterPro" id="IPR010920">
    <property type="entry name" value="LSM_dom_sf"/>
</dbReference>
<feature type="transmembrane region" description="Helical" evidence="8">
    <location>
        <begin position="140"/>
        <end position="161"/>
    </location>
</feature>
<feature type="compositionally biased region" description="Polar residues" evidence="7">
    <location>
        <begin position="740"/>
        <end position="749"/>
    </location>
</feature>
<sequence>MTLRQILSPLALALVALFTLVTASLAQDTGAAGDATGKSDVELLIDVISDDQKRTDLLERLKAGEAAQSETETSDSATASSGETASEDPGTEADAIGRQLAQATQQVAQDIAGSMRRFWNALMRLPQRIGSLGDISLPTLLSAFSGLALIIVSTVIVYWLLRRVAKPIYRNVGHTAREAGWMRSFVLWLATGVLDLMTVLVAWAVGYGIATLAIGEAGQISLRQSMYLNAFLVVGAVRVGLRMILSPGANELRVLPMSQKTARRLTRWLSLIIGFVGYGAMLVVPIVRSEVSYAAGSSLITLIALTAIALFAVLVLRYQTRFGDWMTGENGIIGGQGALHWLARRWHWPVLIYLFLLAGIILVSPSWLVFKSLQNSGEVLLVVLAGIALSTLISRAMARGISLPEDVNARFPMMERRLNSFVPKLLMILRALIAIVVVVVALGAINVINPSDWIGATFMGRLVTVIVILTIAFVIWLTLTSYVDYRLNPFYGSVPSARERTLFALGRNAANIALVVLTLMFVLAEIGINIAPLLASAGVLGLAIGFGAQKLVQDIITGVFIQLERAMNVGDVVTVGGTTGTVERLTIRSVSLRDVSGVYHIIPFSSVDLVSNFVRDFSYYLCDMGVAYREDVSEVKAAMEDAFAVLNGDPDYADNIIGEFEWFGVQELADSAVILRVRIKCAPGTQWTVGRRYMEICKRIFDARDIEIPFPHQTLTMAQSKSGETETLNIVSHEKHRTAPPQSQDQTSADAPEQRSEHVLDQPPDDGGET</sequence>